<evidence type="ECO:0000313" key="2">
    <source>
        <dbReference type="EMBL" id="KGR91571.1"/>
    </source>
</evidence>
<keyword evidence="3" id="KW-1185">Reference proteome</keyword>
<reference evidence="2 3" key="1">
    <citation type="submission" date="2014-02" db="EMBL/GenBank/DDBJ databases">
        <title>Draft genome sequence of Lysinibacillus massiliensis CCUG 49529.</title>
        <authorList>
            <person name="Zhang F."/>
            <person name="Wang G."/>
            <person name="Zhang L."/>
        </authorList>
    </citation>
    <scope>NUCLEOTIDE SEQUENCE [LARGE SCALE GENOMIC DNA]</scope>
    <source>
        <strain evidence="2 3">CCUG 49529</strain>
    </source>
</reference>
<dbReference type="Gene3D" id="3.60.21.10">
    <property type="match status" value="1"/>
</dbReference>
<dbReference type="Proteomes" id="UP000030595">
    <property type="component" value="Unassembled WGS sequence"/>
</dbReference>
<dbReference type="OrthoDB" id="384253at2"/>
<dbReference type="InterPro" id="IPR004843">
    <property type="entry name" value="Calcineurin-like_PHP"/>
</dbReference>
<protein>
    <recommendedName>
        <fullName evidence="1">Serine/threonine specific protein phosphatases domain-containing protein</fullName>
    </recommendedName>
</protein>
<dbReference type="SUPFAM" id="SSF56300">
    <property type="entry name" value="Metallo-dependent phosphatases"/>
    <property type="match status" value="1"/>
</dbReference>
<dbReference type="Pfam" id="PF00149">
    <property type="entry name" value="Metallophos"/>
    <property type="match status" value="1"/>
</dbReference>
<organism evidence="2 3">
    <name type="scientific">Ureibacillus massiliensis 4400831 = CIP 108448 = CCUG 49529</name>
    <dbReference type="NCBI Taxonomy" id="1211035"/>
    <lineage>
        <taxon>Bacteria</taxon>
        <taxon>Bacillati</taxon>
        <taxon>Bacillota</taxon>
        <taxon>Bacilli</taxon>
        <taxon>Bacillales</taxon>
        <taxon>Caryophanaceae</taxon>
        <taxon>Ureibacillus</taxon>
    </lineage>
</organism>
<feature type="domain" description="Serine/threonine specific protein phosphatases" evidence="1">
    <location>
        <begin position="67"/>
        <end position="72"/>
    </location>
</feature>
<dbReference type="EMBL" id="JPVQ01000005">
    <property type="protein sequence ID" value="KGR91571.1"/>
    <property type="molecule type" value="Genomic_DNA"/>
</dbReference>
<gene>
    <name evidence="2" type="ORF">CD30_04485</name>
</gene>
<dbReference type="InterPro" id="IPR050126">
    <property type="entry name" value="Ap4A_hydrolase"/>
</dbReference>
<accession>A0A0A3J3P5</accession>
<dbReference type="GO" id="GO:0008803">
    <property type="term" value="F:bis(5'-nucleosyl)-tetraphosphatase (symmetrical) activity"/>
    <property type="evidence" value="ECO:0007669"/>
    <property type="project" value="TreeGrafter"/>
</dbReference>
<dbReference type="InterPro" id="IPR006186">
    <property type="entry name" value="Ser/Thr-sp_prot-phosphatase"/>
</dbReference>
<sequence>MAIIYAMSDIHGYYTIMENNFKLLDFTDNRTKLILCGDYIDYGPDSCRVLYKIKEWINNNPSQVMAIKGNHETMFLDFLYAEDDDIWNIEWLGADKDFSTVNTFISISSKEQIKQLNLKLGYHEFLISAAKIIKKDILTNHIELIKWLKGLPLYYETETQIFVHAGIDEEAGEYWKYGTSDDYFVSKYPAVLGEFYKDIISGHISTSSLAKDNNFHDVFWDGKSHFYIDGETNISGIIPVLKYDSKTCKYSSFTKGINGYGDSEYLIKRLT</sequence>
<comment type="caution">
    <text evidence="2">The sequence shown here is derived from an EMBL/GenBank/DDBJ whole genome shotgun (WGS) entry which is preliminary data.</text>
</comment>
<proteinExistence type="predicted"/>
<evidence type="ECO:0000313" key="3">
    <source>
        <dbReference type="Proteomes" id="UP000030595"/>
    </source>
</evidence>
<dbReference type="GO" id="GO:0110154">
    <property type="term" value="P:RNA decapping"/>
    <property type="evidence" value="ECO:0007669"/>
    <property type="project" value="TreeGrafter"/>
</dbReference>
<dbReference type="PANTHER" id="PTHR42850">
    <property type="entry name" value="METALLOPHOSPHOESTERASE"/>
    <property type="match status" value="1"/>
</dbReference>
<evidence type="ECO:0000259" key="1">
    <source>
        <dbReference type="PROSITE" id="PS00125"/>
    </source>
</evidence>
<dbReference type="RefSeq" id="WP_052126036.1">
    <property type="nucleotide sequence ID" value="NZ_AVCZ01000005.1"/>
</dbReference>
<dbReference type="GO" id="GO:0005737">
    <property type="term" value="C:cytoplasm"/>
    <property type="evidence" value="ECO:0007669"/>
    <property type="project" value="TreeGrafter"/>
</dbReference>
<dbReference type="eggNOG" id="COG0639">
    <property type="taxonomic scope" value="Bacteria"/>
</dbReference>
<dbReference type="InterPro" id="IPR029052">
    <property type="entry name" value="Metallo-depent_PP-like"/>
</dbReference>
<dbReference type="PANTHER" id="PTHR42850:SF4">
    <property type="entry name" value="ZINC-DEPENDENT ENDOPOLYPHOSPHATASE"/>
    <property type="match status" value="1"/>
</dbReference>
<dbReference type="AlphaFoldDB" id="A0A0A3J3P5"/>
<dbReference type="GO" id="GO:0016791">
    <property type="term" value="F:phosphatase activity"/>
    <property type="evidence" value="ECO:0007669"/>
    <property type="project" value="TreeGrafter"/>
</dbReference>
<dbReference type="PROSITE" id="PS00125">
    <property type="entry name" value="SER_THR_PHOSPHATASE"/>
    <property type="match status" value="1"/>
</dbReference>
<name>A0A0A3J3P5_9BACL</name>